<gene>
    <name evidence="11" type="ORF">BU16DRAFT_511343</name>
</gene>
<dbReference type="InterPro" id="IPR001722">
    <property type="entry name" value="Glyco_hydro_7"/>
</dbReference>
<evidence type="ECO:0000313" key="11">
    <source>
        <dbReference type="EMBL" id="KAF2494759.1"/>
    </source>
</evidence>
<dbReference type="SUPFAM" id="SSF49899">
    <property type="entry name" value="Concanavalin A-like lectins/glucanases"/>
    <property type="match status" value="1"/>
</dbReference>
<evidence type="ECO:0000256" key="8">
    <source>
        <dbReference type="ARBA" id="ARBA00023326"/>
    </source>
</evidence>
<comment type="catalytic activity">
    <reaction evidence="1">
        <text>Endohydrolysis of (1-&gt;4)-beta-D-glucosidic linkages in cellulose, lichenin and cereal beta-D-glucans.</text>
        <dbReference type="EC" id="3.2.1.4"/>
    </reaction>
</comment>
<organism evidence="11 12">
    <name type="scientific">Lophium mytilinum</name>
    <dbReference type="NCBI Taxonomy" id="390894"/>
    <lineage>
        <taxon>Eukaryota</taxon>
        <taxon>Fungi</taxon>
        <taxon>Dikarya</taxon>
        <taxon>Ascomycota</taxon>
        <taxon>Pezizomycotina</taxon>
        <taxon>Dothideomycetes</taxon>
        <taxon>Pleosporomycetidae</taxon>
        <taxon>Mytilinidiales</taxon>
        <taxon>Mytilinidiaceae</taxon>
        <taxon>Lophium</taxon>
    </lineage>
</organism>
<keyword evidence="4 9" id="KW-0136">Cellulose degradation</keyword>
<evidence type="ECO:0000256" key="6">
    <source>
        <dbReference type="ARBA" id="ARBA00023277"/>
    </source>
</evidence>
<dbReference type="OrthoDB" id="412382at2759"/>
<keyword evidence="5" id="KW-0325">Glycoprotein</keyword>
<keyword evidence="12" id="KW-1185">Reference proteome</keyword>
<dbReference type="GO" id="GO:0008810">
    <property type="term" value="F:cellulase activity"/>
    <property type="evidence" value="ECO:0007669"/>
    <property type="project" value="UniProtKB-EC"/>
</dbReference>
<dbReference type="Pfam" id="PF00840">
    <property type="entry name" value="Glyco_hydro_7"/>
    <property type="match status" value="1"/>
</dbReference>
<accession>A0A6A6QRH6</accession>
<dbReference type="Gene3D" id="2.70.100.10">
    <property type="entry name" value="Glycoside hydrolase, family 7, domain"/>
    <property type="match status" value="1"/>
</dbReference>
<dbReference type="AlphaFoldDB" id="A0A6A6QRH6"/>
<keyword evidence="3 9" id="KW-0378">Hydrolase</keyword>
<comment type="similarity">
    <text evidence="2 9">Belongs to the glycosyl hydrolase 7 (cellulase C) family.</text>
</comment>
<evidence type="ECO:0000256" key="10">
    <source>
        <dbReference type="SAM" id="SignalP"/>
    </source>
</evidence>
<dbReference type="Proteomes" id="UP000799750">
    <property type="component" value="Unassembled WGS sequence"/>
</dbReference>
<keyword evidence="7 9" id="KW-0326">Glycosidase</keyword>
<sequence>MRTASAVVLSLVVSYTTAQQPGELTPEAHPSLSSKRCTLAGGCVSVNSSIVLDSNYRWLHNVGGYTNCVGSSGFDPEICPDIETCAANCTLEGVDYATYGISTSGDALTLDLFVQKDNTTSLASPRVYLLENDDTYVSFNLLNAEFTFDVDVSNVPCGINGALYFSEMDATGNKNALNAAGAAYGTGYCDAQCPTQNFIKGEANLNSTFGACCSEMDIWEANAAATAYTPHPCNTTGVYACSGTACGDGDARYAGVCDKDGCDYNPYRQNATSFYGANLTINTSRPFTVVTQFPTHNGVLTEIRRLYVQDGRVIHNARSRVAGMGPFSAVSDEYCREQKEVFGAEDAFAERGGLGAMGEALGRGMVLAMSVWDDSGSGMLWLDGTPADAVEGAPGAKRGPCGRDSGDVGALMEEFPEARVVFSDIRSGEIGSTFRGRRVG</sequence>
<protein>
    <recommendedName>
        <fullName evidence="9">Glucanase</fullName>
        <ecNumber evidence="9">3.2.1.-</ecNumber>
    </recommendedName>
</protein>
<feature type="chain" id="PRO_5025368212" description="Glucanase" evidence="10">
    <location>
        <begin position="19"/>
        <end position="440"/>
    </location>
</feature>
<evidence type="ECO:0000256" key="9">
    <source>
        <dbReference type="RuleBase" id="RU361164"/>
    </source>
</evidence>
<dbReference type="CDD" id="cd07999">
    <property type="entry name" value="GH7_CBH_EG"/>
    <property type="match status" value="1"/>
</dbReference>
<evidence type="ECO:0000313" key="12">
    <source>
        <dbReference type="Proteomes" id="UP000799750"/>
    </source>
</evidence>
<evidence type="ECO:0000256" key="2">
    <source>
        <dbReference type="ARBA" id="ARBA00006044"/>
    </source>
</evidence>
<dbReference type="InterPro" id="IPR037019">
    <property type="entry name" value="Glyco_hydro_7_sf"/>
</dbReference>
<keyword evidence="8 9" id="KW-0624">Polysaccharide degradation</keyword>
<evidence type="ECO:0000256" key="1">
    <source>
        <dbReference type="ARBA" id="ARBA00000966"/>
    </source>
</evidence>
<reference evidence="11" key="1">
    <citation type="journal article" date="2020" name="Stud. Mycol.">
        <title>101 Dothideomycetes genomes: a test case for predicting lifestyles and emergence of pathogens.</title>
        <authorList>
            <person name="Haridas S."/>
            <person name="Albert R."/>
            <person name="Binder M."/>
            <person name="Bloem J."/>
            <person name="Labutti K."/>
            <person name="Salamov A."/>
            <person name="Andreopoulos B."/>
            <person name="Baker S."/>
            <person name="Barry K."/>
            <person name="Bills G."/>
            <person name="Bluhm B."/>
            <person name="Cannon C."/>
            <person name="Castanera R."/>
            <person name="Culley D."/>
            <person name="Daum C."/>
            <person name="Ezra D."/>
            <person name="Gonzalez J."/>
            <person name="Henrissat B."/>
            <person name="Kuo A."/>
            <person name="Liang C."/>
            <person name="Lipzen A."/>
            <person name="Lutzoni F."/>
            <person name="Magnuson J."/>
            <person name="Mondo S."/>
            <person name="Nolan M."/>
            <person name="Ohm R."/>
            <person name="Pangilinan J."/>
            <person name="Park H.-J."/>
            <person name="Ramirez L."/>
            <person name="Alfaro M."/>
            <person name="Sun H."/>
            <person name="Tritt A."/>
            <person name="Yoshinaga Y."/>
            <person name="Zwiers L.-H."/>
            <person name="Turgeon B."/>
            <person name="Goodwin S."/>
            <person name="Spatafora J."/>
            <person name="Crous P."/>
            <person name="Grigoriev I."/>
        </authorList>
    </citation>
    <scope>NUCLEOTIDE SEQUENCE</scope>
    <source>
        <strain evidence="11">CBS 269.34</strain>
    </source>
</reference>
<proteinExistence type="inferred from homology"/>
<dbReference type="GO" id="GO:0030245">
    <property type="term" value="P:cellulose catabolic process"/>
    <property type="evidence" value="ECO:0007669"/>
    <property type="project" value="UniProtKB-KW"/>
</dbReference>
<evidence type="ECO:0000256" key="7">
    <source>
        <dbReference type="ARBA" id="ARBA00023295"/>
    </source>
</evidence>
<evidence type="ECO:0000256" key="5">
    <source>
        <dbReference type="ARBA" id="ARBA00023180"/>
    </source>
</evidence>
<dbReference type="EMBL" id="MU004190">
    <property type="protein sequence ID" value="KAF2494759.1"/>
    <property type="molecule type" value="Genomic_DNA"/>
</dbReference>
<dbReference type="PANTHER" id="PTHR33753:SF1">
    <property type="entry name" value="ENDO-BETA-1,4-GLUCANASE CELB"/>
    <property type="match status" value="1"/>
</dbReference>
<keyword evidence="10" id="KW-0732">Signal</keyword>
<dbReference type="PRINTS" id="PR00734">
    <property type="entry name" value="GLHYDRLASE7"/>
</dbReference>
<dbReference type="EC" id="3.2.1.-" evidence="9"/>
<dbReference type="PANTHER" id="PTHR33753">
    <property type="entry name" value="1,4-BETA-D-GLUCAN CELLOBIOHYDROLASE B"/>
    <property type="match status" value="1"/>
</dbReference>
<evidence type="ECO:0000256" key="3">
    <source>
        <dbReference type="ARBA" id="ARBA00022801"/>
    </source>
</evidence>
<name>A0A6A6QRH6_9PEZI</name>
<dbReference type="InterPro" id="IPR013320">
    <property type="entry name" value="ConA-like_dom_sf"/>
</dbReference>
<keyword evidence="6" id="KW-0119">Carbohydrate metabolism</keyword>
<feature type="signal peptide" evidence="10">
    <location>
        <begin position="1"/>
        <end position="18"/>
    </location>
</feature>
<evidence type="ECO:0000256" key="4">
    <source>
        <dbReference type="ARBA" id="ARBA00023001"/>
    </source>
</evidence>